<evidence type="ECO:0000313" key="3">
    <source>
        <dbReference type="Proteomes" id="UP000612899"/>
    </source>
</evidence>
<accession>A0A8J3QII6</accession>
<name>A0A8J3QII6_9ACTN</name>
<keyword evidence="3" id="KW-1185">Reference proteome</keyword>
<dbReference type="EMBL" id="BONY01000139">
    <property type="protein sequence ID" value="GIH11523.1"/>
    <property type="molecule type" value="Genomic_DNA"/>
</dbReference>
<organism evidence="2 3">
    <name type="scientific">Rhizocola hellebori</name>
    <dbReference type="NCBI Taxonomy" id="1392758"/>
    <lineage>
        <taxon>Bacteria</taxon>
        <taxon>Bacillati</taxon>
        <taxon>Actinomycetota</taxon>
        <taxon>Actinomycetes</taxon>
        <taxon>Micromonosporales</taxon>
        <taxon>Micromonosporaceae</taxon>
        <taxon>Rhizocola</taxon>
    </lineage>
</organism>
<feature type="region of interest" description="Disordered" evidence="1">
    <location>
        <begin position="221"/>
        <end position="266"/>
    </location>
</feature>
<evidence type="ECO:0000256" key="1">
    <source>
        <dbReference type="SAM" id="MobiDB-lite"/>
    </source>
</evidence>
<comment type="caution">
    <text evidence="2">The sequence shown here is derived from an EMBL/GenBank/DDBJ whole genome shotgun (WGS) entry which is preliminary data.</text>
</comment>
<reference evidence="2" key="1">
    <citation type="submission" date="2021-01" db="EMBL/GenBank/DDBJ databases">
        <title>Whole genome shotgun sequence of Rhizocola hellebori NBRC 109834.</title>
        <authorList>
            <person name="Komaki H."/>
            <person name="Tamura T."/>
        </authorList>
    </citation>
    <scope>NUCLEOTIDE SEQUENCE</scope>
    <source>
        <strain evidence="2">NBRC 109834</strain>
    </source>
</reference>
<evidence type="ECO:0000313" key="2">
    <source>
        <dbReference type="EMBL" id="GIH11523.1"/>
    </source>
</evidence>
<feature type="compositionally biased region" description="Basic residues" evidence="1">
    <location>
        <begin position="221"/>
        <end position="237"/>
    </location>
</feature>
<dbReference type="AlphaFoldDB" id="A0A8J3QII6"/>
<dbReference type="Proteomes" id="UP000612899">
    <property type="component" value="Unassembled WGS sequence"/>
</dbReference>
<gene>
    <name evidence="2" type="ORF">Rhe02_95900</name>
</gene>
<protein>
    <submittedName>
        <fullName evidence="2">Uncharacterized protein</fullName>
    </submittedName>
</protein>
<sequence>MSVADDEGRRRCGRKVVWRKGFDAYAVGEQLCRQAWRVRAAWQAQHRAVDRSAYGVPLAERGQDAVRDLTFGGVEPAEPMHQAQHGAVLQKRLHGELGDVRRLLSAFLDEVRGGSGDVAWHYGITELKARREQLTEAADQRGPVRGQCRKAGHSAQLRAQDRVTGQLDEVAAGNPMRPLRCGCPPAGGEDAAVRDLCVRADHDGPAAARWLVHPGPMRINRQRRRGGRQRSAHRRRAGLFDGHGGAGQPERRQHQPQPVLPAAGDYDLLVA</sequence>
<proteinExistence type="predicted"/>